<proteinExistence type="predicted"/>
<dbReference type="Proteomes" id="UP000812966">
    <property type="component" value="Unassembled WGS sequence"/>
</dbReference>
<dbReference type="PANTHER" id="PTHR47643">
    <property type="entry name" value="TPR DOMAIN PROTEIN (AFU_ORTHOLOGUE AFUA_5G12710)"/>
    <property type="match status" value="1"/>
</dbReference>
<name>A0A8K0JRW6_9TREE</name>
<dbReference type="SUPFAM" id="SSF48452">
    <property type="entry name" value="TPR-like"/>
    <property type="match status" value="1"/>
</dbReference>
<keyword evidence="4" id="KW-1185">Reference proteome</keyword>
<reference evidence="3" key="1">
    <citation type="submission" date="2020-04" db="EMBL/GenBank/DDBJ databases">
        <title>Analysis of mating type loci in Filobasidium floriforme.</title>
        <authorList>
            <person name="Nowrousian M."/>
        </authorList>
    </citation>
    <scope>NUCLEOTIDE SEQUENCE</scope>
    <source>
        <strain evidence="3">CBS 6242</strain>
    </source>
</reference>
<dbReference type="SUPFAM" id="SSF82199">
    <property type="entry name" value="SET domain"/>
    <property type="match status" value="1"/>
</dbReference>
<dbReference type="Pfam" id="PF00856">
    <property type="entry name" value="SET"/>
    <property type="match status" value="1"/>
</dbReference>
<protein>
    <recommendedName>
        <fullName evidence="2">SET domain-containing protein</fullName>
    </recommendedName>
</protein>
<dbReference type="PANTHER" id="PTHR47643:SF2">
    <property type="entry name" value="TPR DOMAIN PROTEIN (AFU_ORTHOLOGUE AFUA_5G12710)"/>
    <property type="match status" value="1"/>
</dbReference>
<evidence type="ECO:0000313" key="4">
    <source>
        <dbReference type="Proteomes" id="UP000812966"/>
    </source>
</evidence>
<dbReference type="InterPro" id="IPR011990">
    <property type="entry name" value="TPR-like_helical_dom_sf"/>
</dbReference>
<sequence>MQSLISLETSPEDHPITRNTGPNVFSKKPLSDLKPILVKDMKADAQQQGRYLICRTTSLPVCIAAAAFVPAADPEGGHIRLAIHNAPIQPISLGFPTVEEYKAMLPKDSILLITEPYLDHSLEHPQIVVQSPTDLQVLSLTDPLLTHVKWRLEQSTFKRDLVDPWVKKATLEEWKAEAIERFDNKLYYQAERSCSRGIEQHPDHSDIVSMYMLRAELHLKLERWYQAEADAEKTVAIVQELTTEGIGKKRKKVLGGLMQKAMLLSGMACYGRRDWKAAREAFQKASEKYNGSEPVLAGLRMAEARIKEVETGSYDWFGLYEASARHSHSNEIGDYVGPMEEKEFPGKGKGVVASRDLKAGELIAACKAMGVWGDEMATYNIPAEQQTFMRLAGSPPAGMANRLSLAYKAYWQPELHRQIKALYSGIEDPDRPRYPFKDETDYRGVAPEPIDMRAIESVGALNLFGLQPLFDPWEKMERDGSKGLFPSLSLFNNSCKPNLNLQSMNNVMSVRVNEDVPAGTELCVAYNPGSCYPTRCTKLELLMGVPCVCSLCQDDQKDGMEAHLARQQFYKTREDQSKRNPRPPTSASRARKLEWATRRQKQLNDGIAQVIKTYGDHRDAYWPELRDAFGEFAGMQKDLHDISRNPDVWKGIRETLIINLRNYGVELTSDPEPKGRKRIVKALEGLPIRTLPCFRPARAILYMVQIGHMSDDEAQAQWAKATEAVFKMTVAPDMSIFKDKAKDMGIS</sequence>
<evidence type="ECO:0000256" key="1">
    <source>
        <dbReference type="SAM" id="MobiDB-lite"/>
    </source>
</evidence>
<evidence type="ECO:0000259" key="2">
    <source>
        <dbReference type="PROSITE" id="PS50280"/>
    </source>
</evidence>
<feature type="domain" description="SET" evidence="2">
    <location>
        <begin position="337"/>
        <end position="527"/>
    </location>
</feature>
<dbReference type="InterPro" id="IPR001214">
    <property type="entry name" value="SET_dom"/>
</dbReference>
<dbReference type="EMBL" id="JABELV010000052">
    <property type="protein sequence ID" value="KAG7553583.1"/>
    <property type="molecule type" value="Genomic_DNA"/>
</dbReference>
<dbReference type="Gene3D" id="2.170.270.10">
    <property type="entry name" value="SET domain"/>
    <property type="match status" value="1"/>
</dbReference>
<feature type="region of interest" description="Disordered" evidence="1">
    <location>
        <begin position="570"/>
        <end position="594"/>
    </location>
</feature>
<gene>
    <name evidence="3" type="ORF">FFLO_03015</name>
</gene>
<dbReference type="InterPro" id="IPR053209">
    <property type="entry name" value="Gramillin-biosynth_MTr"/>
</dbReference>
<dbReference type="InterPro" id="IPR046341">
    <property type="entry name" value="SET_dom_sf"/>
</dbReference>
<accession>A0A8K0JRW6</accession>
<feature type="region of interest" description="Disordered" evidence="1">
    <location>
        <begin position="1"/>
        <end position="23"/>
    </location>
</feature>
<dbReference type="AlphaFoldDB" id="A0A8K0JRW6"/>
<dbReference type="Gene3D" id="1.25.40.10">
    <property type="entry name" value="Tetratricopeptide repeat domain"/>
    <property type="match status" value="1"/>
</dbReference>
<comment type="caution">
    <text evidence="3">The sequence shown here is derived from an EMBL/GenBank/DDBJ whole genome shotgun (WGS) entry which is preliminary data.</text>
</comment>
<organism evidence="3 4">
    <name type="scientific">Filobasidium floriforme</name>
    <dbReference type="NCBI Taxonomy" id="5210"/>
    <lineage>
        <taxon>Eukaryota</taxon>
        <taxon>Fungi</taxon>
        <taxon>Dikarya</taxon>
        <taxon>Basidiomycota</taxon>
        <taxon>Agaricomycotina</taxon>
        <taxon>Tremellomycetes</taxon>
        <taxon>Filobasidiales</taxon>
        <taxon>Filobasidiaceae</taxon>
        <taxon>Filobasidium</taxon>
    </lineage>
</organism>
<evidence type="ECO:0000313" key="3">
    <source>
        <dbReference type="EMBL" id="KAG7553583.1"/>
    </source>
</evidence>
<dbReference type="PROSITE" id="PS50280">
    <property type="entry name" value="SET"/>
    <property type="match status" value="1"/>
</dbReference>